<dbReference type="Pfam" id="PF00067">
    <property type="entry name" value="p450"/>
    <property type="match status" value="2"/>
</dbReference>
<dbReference type="PRINTS" id="PR00385">
    <property type="entry name" value="P450"/>
</dbReference>
<evidence type="ECO:0000256" key="1">
    <source>
        <dbReference type="ARBA" id="ARBA00001971"/>
    </source>
</evidence>
<evidence type="ECO:0000256" key="2">
    <source>
        <dbReference type="ARBA" id="ARBA00004370"/>
    </source>
</evidence>
<reference evidence="12 13" key="1">
    <citation type="submission" date="2021-07" db="EMBL/GenBank/DDBJ databases">
        <title>The Aristolochia fimbriata genome: insights into angiosperm evolution, floral development and chemical biosynthesis.</title>
        <authorList>
            <person name="Jiao Y."/>
        </authorList>
    </citation>
    <scope>NUCLEOTIDE SEQUENCE [LARGE SCALE GENOMIC DNA]</scope>
    <source>
        <strain evidence="12">IBCAS-2021</strain>
        <tissue evidence="12">Leaf</tissue>
    </source>
</reference>
<keyword evidence="3 10" id="KW-0349">Heme</keyword>
<dbReference type="Gene3D" id="1.10.630.10">
    <property type="entry name" value="Cytochrome P450"/>
    <property type="match status" value="2"/>
</dbReference>
<dbReference type="Proteomes" id="UP000825729">
    <property type="component" value="Unassembled WGS sequence"/>
</dbReference>
<dbReference type="PRINTS" id="PR00463">
    <property type="entry name" value="EP450I"/>
</dbReference>
<dbReference type="InterPro" id="IPR001128">
    <property type="entry name" value="Cyt_P450"/>
</dbReference>
<name>A0AAV7DVQ6_ARIFI</name>
<evidence type="ECO:0000256" key="11">
    <source>
        <dbReference type="SAM" id="Phobius"/>
    </source>
</evidence>
<evidence type="ECO:0000256" key="3">
    <source>
        <dbReference type="ARBA" id="ARBA00022617"/>
    </source>
</evidence>
<dbReference type="PANTHER" id="PTHR47947">
    <property type="entry name" value="CYTOCHROME P450 82C3-RELATED"/>
    <property type="match status" value="1"/>
</dbReference>
<keyword evidence="9 11" id="KW-0472">Membrane</keyword>
<accession>A0AAV7DVQ6</accession>
<keyword evidence="8 10" id="KW-0408">Iron</keyword>
<keyword evidence="13" id="KW-1185">Reference proteome</keyword>
<evidence type="ECO:0000256" key="10">
    <source>
        <dbReference type="PIRSR" id="PIRSR602401-1"/>
    </source>
</evidence>
<dbReference type="AlphaFoldDB" id="A0AAV7DVQ6"/>
<protein>
    <recommendedName>
        <fullName evidence="14">Cytochrome P450</fullName>
    </recommendedName>
</protein>
<keyword evidence="7" id="KW-0560">Oxidoreductase</keyword>
<keyword evidence="4 11" id="KW-0812">Transmembrane</keyword>
<dbReference type="InterPro" id="IPR002401">
    <property type="entry name" value="Cyt_P450_E_grp-I"/>
</dbReference>
<evidence type="ECO:0000256" key="9">
    <source>
        <dbReference type="ARBA" id="ARBA00023136"/>
    </source>
</evidence>
<dbReference type="FunFam" id="1.10.630.10:FF:000026">
    <property type="entry name" value="Cytochrome P450 82C4"/>
    <property type="match status" value="2"/>
</dbReference>
<feature type="binding site" description="axial binding residue" evidence="10">
    <location>
        <position position="477"/>
    </location>
    <ligand>
        <name>heme</name>
        <dbReference type="ChEBI" id="CHEBI:30413"/>
    </ligand>
    <ligandPart>
        <name>Fe</name>
        <dbReference type="ChEBI" id="CHEBI:18248"/>
    </ligandPart>
</feature>
<dbReference type="InterPro" id="IPR017972">
    <property type="entry name" value="Cyt_P450_CS"/>
</dbReference>
<dbReference type="PROSITE" id="PS00086">
    <property type="entry name" value="CYTOCHROME_P450"/>
    <property type="match status" value="2"/>
</dbReference>
<dbReference type="InterPro" id="IPR036396">
    <property type="entry name" value="Cyt_P450_sf"/>
</dbReference>
<evidence type="ECO:0000313" key="12">
    <source>
        <dbReference type="EMBL" id="KAG9440737.1"/>
    </source>
</evidence>
<sequence>MEESGILQIMIRQQAWVGVLALLLALTLTWKYFFPGGRRKPAAASTVLPPEVPGGLPIIGHLHRLMDGKVPLSRILAEYADKYGPLVTLRIGLRRAVVASTWEMAKECLATSDKALASRPVSAAGKYLCFNYTLFGFAPYGHYWREIRKIATLELLSTRQLELLKHVRSTEVDVAMKDLYAQWIRNHKSPIKVDLKEWSRDLGFNNIVMTVVGKRYFGCNMREDEAAVARKFQQALYDFFAQSGNPVPSDAIPLLEWLDIGGYIRAMKKTAKEMDSWASMWLKERRLRRLAGEDYGPDQDFLDVMLTQVDKSQHFWGHDPDTAIKSACLTMMLGGADTTSITLTWAFALLLNNPTVLKKAQEELDAQVGNEREANESDIKNLPYLRAVVKETLRLHPPVHITAAHEAMEDCVVGGYRIPAGTLVFVNMWKIQRDPVIWPDPLKFLPERFFLAKNSDLDITKGKNFGLIPFSAGRRMCPGGAFALQVLHLALARLLHEFDLKTPCDEPVDMTDSPGLSSPKATPLHVLLTWVGILALLLALTLTWKYFLSGGRRKWPAAASTVLLPPEVPGGLPLIGHLHKLMDDKVPLSRTLAEFADKYGPLVTFRIGLRRAVVVNTWEMAKECLATSDKALASRPVSAAGKYLCFDYAILGFAPYGPYWREIRKIATLELLSARQLELLKHVRSTEVEVAMKDLYARWIRNHKSPIKVDLKEWSRDLGFNNIVMSVVGKRYFGGNNMTEDEAAVARKFQQALYDFFTQSGNPVPSDAIPLLEWFDIGGYIRAMKKTAKEMDSWASMWLKERRLRRLAGEDYGPDQDFLDVMLTQVDKYHQIWGHDPDTVIKSTCLTMMLGGADTSSITLTWALALLLNNPTALTKAQVELDAQVGNEREANESDIKNLPYLRAVVKETLRLCPAVHLTIPHEAMEDCVVGGYRIPAGTLVFVNLWKIQRDPRIWPDPLKFLPERFFMAKNSEHVDITKGQNFGLIPFSAGRRMCPGGAFALQVLHLALARLLHEFDLKTPSDEPVDMTDSPGLSNPKATPLHVTLSPRICRN</sequence>
<evidence type="ECO:0008006" key="14">
    <source>
        <dbReference type="Google" id="ProtNLM"/>
    </source>
</evidence>
<keyword evidence="5 10" id="KW-0479">Metal-binding</keyword>
<dbReference type="GO" id="GO:0004497">
    <property type="term" value="F:monooxygenase activity"/>
    <property type="evidence" value="ECO:0007669"/>
    <property type="project" value="InterPro"/>
</dbReference>
<evidence type="ECO:0000256" key="5">
    <source>
        <dbReference type="ARBA" id="ARBA00022723"/>
    </source>
</evidence>
<dbReference type="GO" id="GO:0016020">
    <property type="term" value="C:membrane"/>
    <property type="evidence" value="ECO:0007669"/>
    <property type="project" value="UniProtKB-SubCell"/>
</dbReference>
<comment type="caution">
    <text evidence="12">The sequence shown here is derived from an EMBL/GenBank/DDBJ whole genome shotgun (WGS) entry which is preliminary data.</text>
</comment>
<dbReference type="GO" id="GO:0005506">
    <property type="term" value="F:iron ion binding"/>
    <property type="evidence" value="ECO:0007669"/>
    <property type="project" value="InterPro"/>
</dbReference>
<comment type="cofactor">
    <cofactor evidence="1 10">
        <name>heme</name>
        <dbReference type="ChEBI" id="CHEBI:30413"/>
    </cofactor>
</comment>
<dbReference type="InterPro" id="IPR050651">
    <property type="entry name" value="Plant_Cytochrome_P450_Monoox"/>
</dbReference>
<dbReference type="EMBL" id="JAINDJ010000008">
    <property type="protein sequence ID" value="KAG9440737.1"/>
    <property type="molecule type" value="Genomic_DNA"/>
</dbReference>
<evidence type="ECO:0000256" key="6">
    <source>
        <dbReference type="ARBA" id="ARBA00022989"/>
    </source>
</evidence>
<keyword evidence="6 11" id="KW-1133">Transmembrane helix</keyword>
<dbReference type="SUPFAM" id="SSF48264">
    <property type="entry name" value="Cytochrome P450"/>
    <property type="match status" value="2"/>
</dbReference>
<evidence type="ECO:0000313" key="13">
    <source>
        <dbReference type="Proteomes" id="UP000825729"/>
    </source>
</evidence>
<organism evidence="12 13">
    <name type="scientific">Aristolochia fimbriata</name>
    <name type="common">White veined hardy Dutchman's pipe vine</name>
    <dbReference type="NCBI Taxonomy" id="158543"/>
    <lineage>
        <taxon>Eukaryota</taxon>
        <taxon>Viridiplantae</taxon>
        <taxon>Streptophyta</taxon>
        <taxon>Embryophyta</taxon>
        <taxon>Tracheophyta</taxon>
        <taxon>Spermatophyta</taxon>
        <taxon>Magnoliopsida</taxon>
        <taxon>Magnoliidae</taxon>
        <taxon>Piperales</taxon>
        <taxon>Aristolochiaceae</taxon>
        <taxon>Aristolochia</taxon>
    </lineage>
</organism>
<dbReference type="GO" id="GO:0020037">
    <property type="term" value="F:heme binding"/>
    <property type="evidence" value="ECO:0007669"/>
    <property type="project" value="InterPro"/>
</dbReference>
<dbReference type="GO" id="GO:0016705">
    <property type="term" value="F:oxidoreductase activity, acting on paired donors, with incorporation or reduction of molecular oxygen"/>
    <property type="evidence" value="ECO:0007669"/>
    <property type="project" value="InterPro"/>
</dbReference>
<dbReference type="PANTHER" id="PTHR47947:SF26">
    <property type="entry name" value="CYTOCHROME P450"/>
    <property type="match status" value="1"/>
</dbReference>
<comment type="subcellular location">
    <subcellularLocation>
        <location evidence="2">Membrane</location>
    </subcellularLocation>
</comment>
<evidence type="ECO:0000256" key="4">
    <source>
        <dbReference type="ARBA" id="ARBA00022692"/>
    </source>
</evidence>
<proteinExistence type="predicted"/>
<gene>
    <name evidence="12" type="ORF">H6P81_020902</name>
</gene>
<evidence type="ECO:0000256" key="7">
    <source>
        <dbReference type="ARBA" id="ARBA00023002"/>
    </source>
</evidence>
<evidence type="ECO:0000256" key="8">
    <source>
        <dbReference type="ARBA" id="ARBA00023004"/>
    </source>
</evidence>
<feature type="transmembrane region" description="Helical" evidence="11">
    <location>
        <begin position="527"/>
        <end position="547"/>
    </location>
</feature>